<dbReference type="InterPro" id="IPR036188">
    <property type="entry name" value="FAD/NAD-bd_sf"/>
</dbReference>
<dbReference type="PANTHER" id="PTHR10742">
    <property type="entry name" value="FLAVIN MONOAMINE OXIDASE"/>
    <property type="match status" value="1"/>
</dbReference>
<evidence type="ECO:0000313" key="7">
    <source>
        <dbReference type="EMBL" id="CAB4847893.1"/>
    </source>
</evidence>
<proteinExistence type="predicted"/>
<evidence type="ECO:0000313" key="9">
    <source>
        <dbReference type="EMBL" id="CAB5007267.1"/>
    </source>
</evidence>
<dbReference type="EMBL" id="CAESGF010000026">
    <property type="protein sequence ID" value="CAB4365202.1"/>
    <property type="molecule type" value="Genomic_DNA"/>
</dbReference>
<evidence type="ECO:0000313" key="6">
    <source>
        <dbReference type="EMBL" id="CAB4819566.1"/>
    </source>
</evidence>
<keyword evidence="2" id="KW-0560">Oxidoreductase</keyword>
<dbReference type="EMBL" id="CAFBOL010000094">
    <property type="protein sequence ID" value="CAB5007267.1"/>
    <property type="molecule type" value="Genomic_DNA"/>
</dbReference>
<dbReference type="InterPro" id="IPR050281">
    <property type="entry name" value="Flavin_monoamine_oxidase"/>
</dbReference>
<evidence type="ECO:0000313" key="4">
    <source>
        <dbReference type="EMBL" id="CAB4365202.1"/>
    </source>
</evidence>
<dbReference type="InterPro" id="IPR001613">
    <property type="entry name" value="Flavin_amine_oxidase"/>
</dbReference>
<comment type="cofactor">
    <cofactor evidence="1">
        <name>FAD</name>
        <dbReference type="ChEBI" id="CHEBI:57692"/>
    </cofactor>
</comment>
<dbReference type="GO" id="GO:0016491">
    <property type="term" value="F:oxidoreductase activity"/>
    <property type="evidence" value="ECO:0007669"/>
    <property type="project" value="UniProtKB-KW"/>
</dbReference>
<evidence type="ECO:0000313" key="5">
    <source>
        <dbReference type="EMBL" id="CAB4701978.1"/>
    </source>
</evidence>
<dbReference type="SUPFAM" id="SSF54373">
    <property type="entry name" value="FAD-linked reductases, C-terminal domain"/>
    <property type="match status" value="1"/>
</dbReference>
<name>A0A6J7BVN9_9ZZZZ</name>
<dbReference type="PANTHER" id="PTHR10742:SF410">
    <property type="entry name" value="LYSINE-SPECIFIC HISTONE DEMETHYLASE 2"/>
    <property type="match status" value="1"/>
</dbReference>
<dbReference type="EMBL" id="CAEZYF010000001">
    <property type="protein sequence ID" value="CAB4701978.1"/>
    <property type="molecule type" value="Genomic_DNA"/>
</dbReference>
<feature type="domain" description="Amine oxidase" evidence="3">
    <location>
        <begin position="11"/>
        <end position="410"/>
    </location>
</feature>
<dbReference type="EMBL" id="CAFAAV010000088">
    <property type="protein sequence ID" value="CAB4819566.1"/>
    <property type="molecule type" value="Genomic_DNA"/>
</dbReference>
<protein>
    <submittedName>
        <fullName evidence="7">Unannotated protein</fullName>
    </submittedName>
</protein>
<organism evidence="7">
    <name type="scientific">freshwater metagenome</name>
    <dbReference type="NCBI Taxonomy" id="449393"/>
    <lineage>
        <taxon>unclassified sequences</taxon>
        <taxon>metagenomes</taxon>
        <taxon>ecological metagenomes</taxon>
    </lineage>
</organism>
<dbReference type="Gene3D" id="3.50.50.60">
    <property type="entry name" value="FAD/NAD(P)-binding domain"/>
    <property type="match status" value="1"/>
</dbReference>
<evidence type="ECO:0000313" key="8">
    <source>
        <dbReference type="EMBL" id="CAB4938258.1"/>
    </source>
</evidence>
<evidence type="ECO:0000259" key="3">
    <source>
        <dbReference type="Pfam" id="PF01593"/>
    </source>
</evidence>
<accession>A0A6J7BVN9</accession>
<evidence type="ECO:0000256" key="1">
    <source>
        <dbReference type="ARBA" id="ARBA00001974"/>
    </source>
</evidence>
<dbReference type="EMBL" id="CAFBIY010000021">
    <property type="protein sequence ID" value="CAB4847893.1"/>
    <property type="molecule type" value="Genomic_DNA"/>
</dbReference>
<reference evidence="7" key="1">
    <citation type="submission" date="2020-05" db="EMBL/GenBank/DDBJ databases">
        <authorList>
            <person name="Chiriac C."/>
            <person name="Salcher M."/>
            <person name="Ghai R."/>
            <person name="Kavagutti S V."/>
        </authorList>
    </citation>
    <scope>NUCLEOTIDE SEQUENCE</scope>
</reference>
<dbReference type="PRINTS" id="PR00757">
    <property type="entry name" value="AMINEOXDASEF"/>
</dbReference>
<dbReference type="EMBL" id="CAFBMT010000010">
    <property type="protein sequence ID" value="CAB4938258.1"/>
    <property type="molecule type" value="Genomic_DNA"/>
</dbReference>
<gene>
    <name evidence="5" type="ORF">UFOPK2656_00113</name>
    <name evidence="6" type="ORF">UFOPK3099_01308</name>
    <name evidence="7" type="ORF">UFOPK3267_00579</name>
    <name evidence="8" type="ORF">UFOPK3651_01963</name>
    <name evidence="9" type="ORF">UFOPK3931_02603</name>
    <name evidence="4" type="ORF">UFOPK4189_02954</name>
</gene>
<dbReference type="Pfam" id="PF01593">
    <property type="entry name" value="Amino_oxidase"/>
    <property type="match status" value="1"/>
</dbReference>
<dbReference type="InterPro" id="IPR002937">
    <property type="entry name" value="Amino_oxidase"/>
</dbReference>
<evidence type="ECO:0000256" key="2">
    <source>
        <dbReference type="ARBA" id="ARBA00023002"/>
    </source>
</evidence>
<sequence length="414" mass="44602">MPDVIVIGAGLAGLRTAVDLIAAGADVVVLEARDRVGGRVWSHRFGDGQVAERGAEFIDGNHTEVLELAAQFGLELTERDSTLDVEAALVDAAGRGVPYHLHASLIDDWQAWEAALAALQPNEDFEDRTLATTMESLSLSALSRLVIGRDIRTEFMLPPEHVSQRFAAEIASRQIAGQRERHRIVGGNDRLATLLANELGDRVRVSTPVRSLDADTGAVALVTGELLQAPAVVAAVPLPVLSRLWPQIPHGLSGVGYGIGGKISIQFQRRVWRDYGRNGTVLSDRAWGHLWETTDDQVGDRGILTSLLSSHDGAAFAALPESPDLLVRDIERLFPGAKGLAGERVHTDWTNDPYSLGTYTCFGPGQWRLAQSPLHSVHGRLWLAGEHADGFSGFMEGALRSGARVAAGVLTHSR</sequence>
<dbReference type="SUPFAM" id="SSF51905">
    <property type="entry name" value="FAD/NAD(P)-binding domain"/>
    <property type="match status" value="1"/>
</dbReference>
<dbReference type="AlphaFoldDB" id="A0A6J7BVN9"/>